<evidence type="ECO:0000259" key="6">
    <source>
        <dbReference type="Pfam" id="PF00425"/>
    </source>
</evidence>
<dbReference type="EMBL" id="CP018180">
    <property type="protein sequence ID" value="AUJ31664.1"/>
    <property type="molecule type" value="Genomic_DNA"/>
</dbReference>
<evidence type="ECO:0000256" key="5">
    <source>
        <dbReference type="ARBA" id="ARBA00041564"/>
    </source>
</evidence>
<dbReference type="SUPFAM" id="SSF56322">
    <property type="entry name" value="ADC synthase"/>
    <property type="match status" value="1"/>
</dbReference>
<gene>
    <name evidence="7" type="ORF">BSQ50_03275</name>
</gene>
<dbReference type="Pfam" id="PF00425">
    <property type="entry name" value="Chorismate_bind"/>
    <property type="match status" value="1"/>
</dbReference>
<dbReference type="NCBIfam" id="TIGR00543">
    <property type="entry name" value="isochor_syn"/>
    <property type="match status" value="1"/>
</dbReference>
<dbReference type="Gene3D" id="3.60.120.10">
    <property type="entry name" value="Anthranilate synthase"/>
    <property type="match status" value="1"/>
</dbReference>
<dbReference type="InterPro" id="IPR004561">
    <property type="entry name" value="IsoChor_synthase"/>
</dbReference>
<comment type="catalytic activity">
    <reaction evidence="1">
        <text>chorismate = isochorismate</text>
        <dbReference type="Rhea" id="RHEA:18985"/>
        <dbReference type="ChEBI" id="CHEBI:29748"/>
        <dbReference type="ChEBI" id="CHEBI:29780"/>
        <dbReference type="EC" id="5.4.4.2"/>
    </reaction>
</comment>
<feature type="domain" description="Chorismate-utilising enzyme C-terminal" evidence="6">
    <location>
        <begin position="169"/>
        <end position="418"/>
    </location>
</feature>
<comment type="similarity">
    <text evidence="2">Belongs to the isochorismate synthase family.</text>
</comment>
<dbReference type="PANTHER" id="PTHR42839">
    <property type="entry name" value="ISOCHORISMATE SYNTHASE ENTC"/>
    <property type="match status" value="1"/>
</dbReference>
<dbReference type="InterPro" id="IPR015890">
    <property type="entry name" value="Chorismate_C"/>
</dbReference>
<dbReference type="EC" id="5.4.4.2" evidence="3"/>
<dbReference type="KEGG" id="lng:BSQ50_03275"/>
<sequence length="435" mass="48746">MKKNLHYQEKKLSRLSTAQISYLLDQFETAFVFFDWENQTLKLCLGVAAECFPAKETKQNQFLTVKNWYQTLKTDWNTTITTAAPLIAGSFLFDPLKKTTAWAGLAAGYFFLPQLMISQNSTQTIAISCASTVKNGSRQLSRLQACLAAAKKTTGRAQIQQVSEVQVASWQQTVQQAVAAIQAQRLAKVVLARQATVTLNQSLTAGELWQRLALIKQQNYQFLLKYQDQIFISLTPEKLAEFQPHQLRVDALAGTTARGDTLNQQQELGERLLQSTKNRIEHQIVVAEITHRLQELALKIEHPTEPQLLATGSVQHLYTPITAYGEVDPWRVLAQLHPTPALGGQPQQAALKFIRDFEGWDRGLFGGPTGWLDFTAKGKFTVAIRSALLTGLQVHLFAGAGIVADSDYQQETIETHNKMQPMLKLLKGRKKNERK</sequence>
<protein>
    <recommendedName>
        <fullName evidence="3">isochorismate synthase</fullName>
        <ecNumber evidence="3">5.4.4.2</ecNumber>
    </recommendedName>
    <alternativeName>
        <fullName evidence="5">Isochorismate mutase</fullName>
    </alternativeName>
</protein>
<evidence type="ECO:0000256" key="3">
    <source>
        <dbReference type="ARBA" id="ARBA00012824"/>
    </source>
</evidence>
<reference evidence="7 8" key="1">
    <citation type="submission" date="2016-11" db="EMBL/GenBank/DDBJ databases">
        <title>Interaction between Lactobacillus species and yeast in water kefir.</title>
        <authorList>
            <person name="Behr J."/>
            <person name="Xu D."/>
            <person name="Vogel R.F."/>
        </authorList>
    </citation>
    <scope>NUCLEOTIDE SEQUENCE [LARGE SCALE GENOMIC DNA]</scope>
    <source>
        <strain evidence="7 8">TMW 1.1827</strain>
    </source>
</reference>
<organism evidence="7 8">
    <name type="scientific">Liquorilactobacillus nagelii</name>
    <dbReference type="NCBI Taxonomy" id="82688"/>
    <lineage>
        <taxon>Bacteria</taxon>
        <taxon>Bacillati</taxon>
        <taxon>Bacillota</taxon>
        <taxon>Bacilli</taxon>
        <taxon>Lactobacillales</taxon>
        <taxon>Lactobacillaceae</taxon>
        <taxon>Liquorilactobacillus</taxon>
    </lineage>
</organism>
<evidence type="ECO:0000313" key="8">
    <source>
        <dbReference type="Proteomes" id="UP000324497"/>
    </source>
</evidence>
<evidence type="ECO:0000256" key="1">
    <source>
        <dbReference type="ARBA" id="ARBA00000799"/>
    </source>
</evidence>
<evidence type="ECO:0000313" key="7">
    <source>
        <dbReference type="EMBL" id="AUJ31664.1"/>
    </source>
</evidence>
<dbReference type="Proteomes" id="UP000324497">
    <property type="component" value="Chromosome"/>
</dbReference>
<evidence type="ECO:0000256" key="2">
    <source>
        <dbReference type="ARBA" id="ARBA00005297"/>
    </source>
</evidence>
<evidence type="ECO:0000256" key="4">
    <source>
        <dbReference type="ARBA" id="ARBA00023235"/>
    </source>
</evidence>
<keyword evidence="8" id="KW-1185">Reference proteome</keyword>
<dbReference type="PANTHER" id="PTHR42839:SF2">
    <property type="entry name" value="ISOCHORISMATE SYNTHASE ENTC"/>
    <property type="match status" value="1"/>
</dbReference>
<name>A0A3Q8D028_9LACO</name>
<keyword evidence="4" id="KW-0413">Isomerase</keyword>
<accession>A0A3Q8D028</accession>
<proteinExistence type="inferred from homology"/>
<dbReference type="RefSeq" id="WP_187343767.1">
    <property type="nucleotide sequence ID" value="NZ_CP018180.1"/>
</dbReference>
<dbReference type="InterPro" id="IPR005801">
    <property type="entry name" value="ADC_synthase"/>
</dbReference>
<dbReference type="GO" id="GO:0008909">
    <property type="term" value="F:isochorismate synthase activity"/>
    <property type="evidence" value="ECO:0007669"/>
    <property type="project" value="UniProtKB-EC"/>
</dbReference>
<dbReference type="AlphaFoldDB" id="A0A3Q8D028"/>